<proteinExistence type="predicted"/>
<evidence type="ECO:0000313" key="3">
    <source>
        <dbReference type="WBParaSite" id="NBR_0001543201-mRNA-1"/>
    </source>
</evidence>
<dbReference type="EMBL" id="UYSL01021736">
    <property type="protein sequence ID" value="VDL79027.1"/>
    <property type="molecule type" value="Genomic_DNA"/>
</dbReference>
<keyword evidence="2" id="KW-1185">Reference proteome</keyword>
<protein>
    <submittedName>
        <fullName evidence="1 3">Uncharacterized protein</fullName>
    </submittedName>
</protein>
<accession>A0A0N4YFB0</accession>
<dbReference type="AlphaFoldDB" id="A0A0N4YFB0"/>
<sequence>MSSGTGYRHKLSAEFFPSQNLGYLSAAGSFFRVAHSRRGDRVEGESASQSAAGNWFDKKIQTDDCNSVGCAREEQSANRTLSGGCHCRVEAL</sequence>
<evidence type="ECO:0000313" key="1">
    <source>
        <dbReference type="EMBL" id="VDL79027.1"/>
    </source>
</evidence>
<reference evidence="1 2" key="2">
    <citation type="submission" date="2018-11" db="EMBL/GenBank/DDBJ databases">
        <authorList>
            <consortium name="Pathogen Informatics"/>
        </authorList>
    </citation>
    <scope>NUCLEOTIDE SEQUENCE [LARGE SCALE GENOMIC DNA]</scope>
</reference>
<reference evidence="3" key="1">
    <citation type="submission" date="2017-02" db="UniProtKB">
        <authorList>
            <consortium name="WormBaseParasite"/>
        </authorList>
    </citation>
    <scope>IDENTIFICATION</scope>
</reference>
<gene>
    <name evidence="1" type="ORF">NBR_LOCUS15433</name>
</gene>
<dbReference type="Proteomes" id="UP000271162">
    <property type="component" value="Unassembled WGS sequence"/>
</dbReference>
<dbReference type="WBParaSite" id="NBR_0001543201-mRNA-1">
    <property type="protein sequence ID" value="NBR_0001543201-mRNA-1"/>
    <property type="gene ID" value="NBR_0001543201"/>
</dbReference>
<evidence type="ECO:0000313" key="2">
    <source>
        <dbReference type="Proteomes" id="UP000271162"/>
    </source>
</evidence>
<name>A0A0N4YFB0_NIPBR</name>
<organism evidence="3">
    <name type="scientific">Nippostrongylus brasiliensis</name>
    <name type="common">Rat hookworm</name>
    <dbReference type="NCBI Taxonomy" id="27835"/>
    <lineage>
        <taxon>Eukaryota</taxon>
        <taxon>Metazoa</taxon>
        <taxon>Ecdysozoa</taxon>
        <taxon>Nematoda</taxon>
        <taxon>Chromadorea</taxon>
        <taxon>Rhabditida</taxon>
        <taxon>Rhabditina</taxon>
        <taxon>Rhabditomorpha</taxon>
        <taxon>Strongyloidea</taxon>
        <taxon>Heligmosomidae</taxon>
        <taxon>Nippostrongylus</taxon>
    </lineage>
</organism>